<dbReference type="InterPro" id="IPR038081">
    <property type="entry name" value="CalX-like_sf"/>
</dbReference>
<comment type="caution">
    <text evidence="6">The sequence shown here is derived from an EMBL/GenBank/DDBJ whole genome shotgun (WGS) entry which is preliminary data.</text>
</comment>
<dbReference type="GO" id="GO:0016020">
    <property type="term" value="C:membrane"/>
    <property type="evidence" value="ECO:0007669"/>
    <property type="project" value="InterPro"/>
</dbReference>
<dbReference type="SMART" id="SM00237">
    <property type="entry name" value="Calx_beta"/>
    <property type="match status" value="1"/>
</dbReference>
<name>A0A1V1NSB7_9BACT</name>
<evidence type="ECO:0000313" key="7">
    <source>
        <dbReference type="Proteomes" id="UP000189670"/>
    </source>
</evidence>
<proteinExistence type="predicted"/>
<keyword evidence="4" id="KW-0813">Transport</keyword>
<keyword evidence="4" id="KW-0406">Ion transport</keyword>
<evidence type="ECO:0000259" key="5">
    <source>
        <dbReference type="SMART" id="SM00237"/>
    </source>
</evidence>
<dbReference type="Proteomes" id="UP000189670">
    <property type="component" value="Unassembled WGS sequence"/>
</dbReference>
<feature type="domain" description="Calx-beta" evidence="5">
    <location>
        <begin position="96"/>
        <end position="192"/>
    </location>
</feature>
<dbReference type="Gene3D" id="2.60.40.2030">
    <property type="match status" value="3"/>
</dbReference>
<keyword evidence="1" id="KW-0732">Signal</keyword>
<accession>A0A1V1NSB7</accession>
<dbReference type="PANTHER" id="PTHR11878:SF65">
    <property type="entry name" value="NA_CA-EXCHANGE PROTEIN, ISOFORM G"/>
    <property type="match status" value="1"/>
</dbReference>
<dbReference type="Pfam" id="PF03160">
    <property type="entry name" value="Calx-beta"/>
    <property type="match status" value="1"/>
</dbReference>
<dbReference type="AlphaFoldDB" id="A0A1V1NSB7"/>
<evidence type="ECO:0000256" key="1">
    <source>
        <dbReference type="ARBA" id="ARBA00022729"/>
    </source>
</evidence>
<dbReference type="GO" id="GO:0007154">
    <property type="term" value="P:cell communication"/>
    <property type="evidence" value="ECO:0007669"/>
    <property type="project" value="InterPro"/>
</dbReference>
<dbReference type="EMBL" id="ATBP01002809">
    <property type="protein sequence ID" value="ETR65448.1"/>
    <property type="molecule type" value="Genomic_DNA"/>
</dbReference>
<protein>
    <recommendedName>
        <fullName evidence="5">Calx-beta domain-containing protein</fullName>
    </recommendedName>
</protein>
<dbReference type="GO" id="GO:0030001">
    <property type="term" value="P:metal ion transport"/>
    <property type="evidence" value="ECO:0007669"/>
    <property type="project" value="TreeGrafter"/>
</dbReference>
<dbReference type="InterPro" id="IPR051171">
    <property type="entry name" value="CaCA"/>
</dbReference>
<dbReference type="PANTHER" id="PTHR11878">
    <property type="entry name" value="SODIUM/CALCIUM EXCHANGER"/>
    <property type="match status" value="1"/>
</dbReference>
<organism evidence="6 7">
    <name type="scientific">Candidatus Magnetoglobus multicellularis str. Araruama</name>
    <dbReference type="NCBI Taxonomy" id="890399"/>
    <lineage>
        <taxon>Bacteria</taxon>
        <taxon>Pseudomonadati</taxon>
        <taxon>Thermodesulfobacteriota</taxon>
        <taxon>Desulfobacteria</taxon>
        <taxon>Desulfobacterales</taxon>
        <taxon>Desulfobacteraceae</taxon>
        <taxon>Candidatus Magnetoglobus</taxon>
    </lineage>
</organism>
<feature type="non-terminal residue" evidence="6">
    <location>
        <position position="288"/>
    </location>
</feature>
<dbReference type="SUPFAM" id="SSF141072">
    <property type="entry name" value="CalX-like"/>
    <property type="match status" value="3"/>
</dbReference>
<evidence type="ECO:0000256" key="3">
    <source>
        <dbReference type="ARBA" id="ARBA00022837"/>
    </source>
</evidence>
<gene>
    <name evidence="6" type="ORF">OMM_14232</name>
</gene>
<evidence type="ECO:0000313" key="6">
    <source>
        <dbReference type="EMBL" id="ETR65448.1"/>
    </source>
</evidence>
<reference evidence="7" key="1">
    <citation type="submission" date="2012-11" db="EMBL/GenBank/DDBJ databases">
        <authorList>
            <person name="Lucero-Rivera Y.E."/>
            <person name="Tovar-Ramirez D."/>
        </authorList>
    </citation>
    <scope>NUCLEOTIDE SEQUENCE [LARGE SCALE GENOMIC DNA]</scope>
    <source>
        <strain evidence="7">Araruama</strain>
    </source>
</reference>
<evidence type="ECO:0000256" key="4">
    <source>
        <dbReference type="ARBA" id="ARBA00023065"/>
    </source>
</evidence>
<dbReference type="InterPro" id="IPR003644">
    <property type="entry name" value="Calx_beta"/>
</dbReference>
<evidence type="ECO:0000256" key="2">
    <source>
        <dbReference type="ARBA" id="ARBA00022737"/>
    </source>
</evidence>
<keyword evidence="2" id="KW-0677">Repeat</keyword>
<sequence length="288" mass="30684">MESPTQHTVNESSNKISFVAVLDKASTSDVTVDLLVNGTVEAEDYTSESTLTFPAGDTALTITIGIVDDAEDELDETITITITNPNGATLGTPSSLSFTIVDNDIPSLQFANESQKVDENTGEISVNLSLDIPVCQNISVPYTITGSADKNDDFTIPGTVDIMANNNSGTIPVDIIDDVLDEPDETILITLGNPTHASLGEQENHTITITDNDTPKVSWSVTSREVAENVGTIDISATLDIMSYTQITVPFTITGSASDQDDYSIADSTIEFPPNTQTKTISLSIIKD</sequence>
<keyword evidence="3" id="KW-0106">Calcium</keyword>